<feature type="signal peptide" evidence="1">
    <location>
        <begin position="1"/>
        <end position="22"/>
    </location>
</feature>
<dbReference type="OrthoDB" id="5851255at2759"/>
<dbReference type="AlphaFoldDB" id="A0A4U8UME0"/>
<sequence length="145" mass="16200">MDLIVLFLKCQTLCSLLVAILAEPYKSPVQVSKIRCYQCNQANQCYSGICYGDVCVKSANDGYVSKGCQNRTGNIYPRSVPEDIEAATVAELMQIQDTRCESEVLLGIETEICYCNDRDFCNSSPSISVFPPFFLTSLGFFLFRL</sequence>
<protein>
    <recommendedName>
        <fullName evidence="4">Protein quiver</fullName>
    </recommendedName>
</protein>
<name>A0A4U8UME0_STECR</name>
<keyword evidence="1" id="KW-0732">Signal</keyword>
<keyword evidence="3" id="KW-1185">Reference proteome</keyword>
<gene>
    <name evidence="2" type="ORF">L596_001872</name>
</gene>
<comment type="caution">
    <text evidence="2">The sequence shown here is derived from an EMBL/GenBank/DDBJ whole genome shotgun (WGS) entry which is preliminary data.</text>
</comment>
<reference evidence="2 3" key="2">
    <citation type="journal article" date="2019" name="G3 (Bethesda)">
        <title>Hybrid Assembly of the Genome of the Entomopathogenic Nematode Steinernema carpocapsae Identifies the X-Chromosome.</title>
        <authorList>
            <person name="Serra L."/>
            <person name="Macchietto M."/>
            <person name="Macias-Munoz A."/>
            <person name="McGill C.J."/>
            <person name="Rodriguez I.M."/>
            <person name="Rodriguez B."/>
            <person name="Murad R."/>
            <person name="Mortazavi A."/>
        </authorList>
    </citation>
    <scope>NUCLEOTIDE SEQUENCE [LARGE SCALE GENOMIC DNA]</scope>
    <source>
        <strain evidence="2 3">ALL</strain>
    </source>
</reference>
<feature type="chain" id="PRO_5021001782" description="Protein quiver" evidence="1">
    <location>
        <begin position="23"/>
        <end position="145"/>
    </location>
</feature>
<evidence type="ECO:0000256" key="1">
    <source>
        <dbReference type="SAM" id="SignalP"/>
    </source>
</evidence>
<evidence type="ECO:0000313" key="2">
    <source>
        <dbReference type="EMBL" id="TMS34240.1"/>
    </source>
</evidence>
<reference evidence="2 3" key="1">
    <citation type="journal article" date="2015" name="Genome Biol.">
        <title>Comparative genomics of Steinernema reveals deeply conserved gene regulatory networks.</title>
        <authorList>
            <person name="Dillman A.R."/>
            <person name="Macchietto M."/>
            <person name="Porter C.F."/>
            <person name="Rogers A."/>
            <person name="Williams B."/>
            <person name="Antoshechkin I."/>
            <person name="Lee M.M."/>
            <person name="Goodwin Z."/>
            <person name="Lu X."/>
            <person name="Lewis E.E."/>
            <person name="Goodrich-Blair H."/>
            <person name="Stock S.P."/>
            <person name="Adams B.J."/>
            <person name="Sternberg P.W."/>
            <person name="Mortazavi A."/>
        </authorList>
    </citation>
    <scope>NUCLEOTIDE SEQUENCE [LARGE SCALE GENOMIC DNA]</scope>
    <source>
        <strain evidence="2 3">ALL</strain>
    </source>
</reference>
<organism evidence="2 3">
    <name type="scientific">Steinernema carpocapsae</name>
    <name type="common">Entomopathogenic nematode</name>
    <dbReference type="NCBI Taxonomy" id="34508"/>
    <lineage>
        <taxon>Eukaryota</taxon>
        <taxon>Metazoa</taxon>
        <taxon>Ecdysozoa</taxon>
        <taxon>Nematoda</taxon>
        <taxon>Chromadorea</taxon>
        <taxon>Rhabditida</taxon>
        <taxon>Tylenchina</taxon>
        <taxon>Panagrolaimomorpha</taxon>
        <taxon>Strongyloidoidea</taxon>
        <taxon>Steinernematidae</taxon>
        <taxon>Steinernema</taxon>
    </lineage>
</organism>
<proteinExistence type="predicted"/>
<accession>A0A4U8UME0</accession>
<dbReference type="Proteomes" id="UP000298663">
    <property type="component" value="Unassembled WGS sequence"/>
</dbReference>
<evidence type="ECO:0000313" key="3">
    <source>
        <dbReference type="Proteomes" id="UP000298663"/>
    </source>
</evidence>
<dbReference type="EMBL" id="AZBU02000001">
    <property type="protein sequence ID" value="TMS34240.1"/>
    <property type="molecule type" value="Genomic_DNA"/>
</dbReference>
<evidence type="ECO:0008006" key="4">
    <source>
        <dbReference type="Google" id="ProtNLM"/>
    </source>
</evidence>